<gene>
    <name evidence="1" type="ORF">OUZ56_002285</name>
</gene>
<reference evidence="1 2" key="1">
    <citation type="journal article" date="2023" name="Nucleic Acids Res.">
        <title>The hologenome of Daphnia magna reveals possible DNA methylation and microbiome-mediated evolution of the host genome.</title>
        <authorList>
            <person name="Chaturvedi A."/>
            <person name="Li X."/>
            <person name="Dhandapani V."/>
            <person name="Marshall H."/>
            <person name="Kissane S."/>
            <person name="Cuenca-Cambronero M."/>
            <person name="Asole G."/>
            <person name="Calvet F."/>
            <person name="Ruiz-Romero M."/>
            <person name="Marangio P."/>
            <person name="Guigo R."/>
            <person name="Rago D."/>
            <person name="Mirbahai L."/>
            <person name="Eastwood N."/>
            <person name="Colbourne J.K."/>
            <person name="Zhou J."/>
            <person name="Mallon E."/>
            <person name="Orsini L."/>
        </authorList>
    </citation>
    <scope>NUCLEOTIDE SEQUENCE [LARGE SCALE GENOMIC DNA]</scope>
    <source>
        <strain evidence="1">LRV0_1</strain>
    </source>
</reference>
<protein>
    <submittedName>
        <fullName evidence="1">Uncharacterized protein</fullName>
    </submittedName>
</protein>
<name>A0ABR0A5I1_9CRUS</name>
<dbReference type="EMBL" id="JAOYFB010000036">
    <property type="protein sequence ID" value="KAK4020294.1"/>
    <property type="molecule type" value="Genomic_DNA"/>
</dbReference>
<proteinExistence type="predicted"/>
<keyword evidence="2" id="KW-1185">Reference proteome</keyword>
<accession>A0ABR0A5I1</accession>
<comment type="caution">
    <text evidence="1">The sequence shown here is derived from an EMBL/GenBank/DDBJ whole genome shotgun (WGS) entry which is preliminary data.</text>
</comment>
<organism evidence="1 2">
    <name type="scientific">Daphnia magna</name>
    <dbReference type="NCBI Taxonomy" id="35525"/>
    <lineage>
        <taxon>Eukaryota</taxon>
        <taxon>Metazoa</taxon>
        <taxon>Ecdysozoa</taxon>
        <taxon>Arthropoda</taxon>
        <taxon>Crustacea</taxon>
        <taxon>Branchiopoda</taxon>
        <taxon>Diplostraca</taxon>
        <taxon>Cladocera</taxon>
        <taxon>Anomopoda</taxon>
        <taxon>Daphniidae</taxon>
        <taxon>Daphnia</taxon>
    </lineage>
</organism>
<dbReference type="Proteomes" id="UP001234178">
    <property type="component" value="Unassembled WGS sequence"/>
</dbReference>
<evidence type="ECO:0000313" key="1">
    <source>
        <dbReference type="EMBL" id="KAK4020294.1"/>
    </source>
</evidence>
<sequence>MYCIFVVIRVQQGSEKKIVKTNIEDIDEEANLRKCGIEATWASDVSWIISKEMFWQNKLMTSSCHSFLNDVYN</sequence>
<evidence type="ECO:0000313" key="2">
    <source>
        <dbReference type="Proteomes" id="UP001234178"/>
    </source>
</evidence>